<dbReference type="KEGG" id="svp:Pan189_25830"/>
<evidence type="ECO:0000313" key="2">
    <source>
        <dbReference type="EMBL" id="QDT38193.1"/>
    </source>
</evidence>
<dbReference type="InterPro" id="IPR036291">
    <property type="entry name" value="NAD(P)-bd_dom_sf"/>
</dbReference>
<evidence type="ECO:0000313" key="3">
    <source>
        <dbReference type="Proteomes" id="UP000317318"/>
    </source>
</evidence>
<dbReference type="Proteomes" id="UP000317318">
    <property type="component" value="Chromosome"/>
</dbReference>
<dbReference type="Gene3D" id="3.40.50.720">
    <property type="entry name" value="NAD(P)-binding Rossmann-like Domain"/>
    <property type="match status" value="1"/>
</dbReference>
<dbReference type="Pfam" id="PF13380">
    <property type="entry name" value="CoA_binding_2"/>
    <property type="match status" value="1"/>
</dbReference>
<name>A0A517R2X3_9PLAN</name>
<evidence type="ECO:0000259" key="1">
    <source>
        <dbReference type="SMART" id="SM00881"/>
    </source>
</evidence>
<dbReference type="RefSeq" id="WP_145364250.1">
    <property type="nucleotide sequence ID" value="NZ_CP036268.1"/>
</dbReference>
<sequence>MSEQKTVAVLGASRDRSKFGNKSVRAHASNGYAVYPINPKADEIEGHTAYKSLDDLPIESIDRVTVYLPPAVLIGELEAIGRKRPTEIFLNPGCESSEVLAKAKELDLPVIQACSIIDVGAHPANL</sequence>
<organism evidence="2 3">
    <name type="scientific">Stratiformator vulcanicus</name>
    <dbReference type="NCBI Taxonomy" id="2527980"/>
    <lineage>
        <taxon>Bacteria</taxon>
        <taxon>Pseudomonadati</taxon>
        <taxon>Planctomycetota</taxon>
        <taxon>Planctomycetia</taxon>
        <taxon>Planctomycetales</taxon>
        <taxon>Planctomycetaceae</taxon>
        <taxon>Stratiformator</taxon>
    </lineage>
</organism>
<dbReference type="AlphaFoldDB" id="A0A517R2X3"/>
<reference evidence="2 3" key="1">
    <citation type="submission" date="2019-02" db="EMBL/GenBank/DDBJ databases">
        <title>Deep-cultivation of Planctomycetes and their phenomic and genomic characterization uncovers novel biology.</title>
        <authorList>
            <person name="Wiegand S."/>
            <person name="Jogler M."/>
            <person name="Boedeker C."/>
            <person name="Pinto D."/>
            <person name="Vollmers J."/>
            <person name="Rivas-Marin E."/>
            <person name="Kohn T."/>
            <person name="Peeters S.H."/>
            <person name="Heuer A."/>
            <person name="Rast P."/>
            <person name="Oberbeckmann S."/>
            <person name="Bunk B."/>
            <person name="Jeske O."/>
            <person name="Meyerdierks A."/>
            <person name="Storesund J.E."/>
            <person name="Kallscheuer N."/>
            <person name="Luecker S."/>
            <person name="Lage O.M."/>
            <person name="Pohl T."/>
            <person name="Merkel B.J."/>
            <person name="Hornburger P."/>
            <person name="Mueller R.-W."/>
            <person name="Bruemmer F."/>
            <person name="Labrenz M."/>
            <person name="Spormann A.M."/>
            <person name="Op den Camp H."/>
            <person name="Overmann J."/>
            <person name="Amann R."/>
            <person name="Jetten M.S.M."/>
            <person name="Mascher T."/>
            <person name="Medema M.H."/>
            <person name="Devos D.P."/>
            <person name="Kaster A.-K."/>
            <person name="Ovreas L."/>
            <person name="Rohde M."/>
            <person name="Galperin M.Y."/>
            <person name="Jogler C."/>
        </authorList>
    </citation>
    <scope>NUCLEOTIDE SEQUENCE [LARGE SCALE GENOMIC DNA]</scope>
    <source>
        <strain evidence="2 3">Pan189</strain>
    </source>
</reference>
<dbReference type="OrthoDB" id="9804695at2"/>
<feature type="domain" description="CoA-binding" evidence="1">
    <location>
        <begin position="1"/>
        <end position="89"/>
    </location>
</feature>
<dbReference type="InterPro" id="IPR003781">
    <property type="entry name" value="CoA-bd"/>
</dbReference>
<dbReference type="PANTHER" id="PTHR33303">
    <property type="entry name" value="CYTOPLASMIC PROTEIN-RELATED"/>
    <property type="match status" value="1"/>
</dbReference>
<accession>A0A517R2X3</accession>
<keyword evidence="3" id="KW-1185">Reference proteome</keyword>
<proteinExistence type="predicted"/>
<dbReference type="EMBL" id="CP036268">
    <property type="protein sequence ID" value="QDT38193.1"/>
    <property type="molecule type" value="Genomic_DNA"/>
</dbReference>
<dbReference type="PANTHER" id="PTHR33303:SF2">
    <property type="entry name" value="COA-BINDING DOMAIN-CONTAINING PROTEIN"/>
    <property type="match status" value="1"/>
</dbReference>
<dbReference type="SUPFAM" id="SSF51735">
    <property type="entry name" value="NAD(P)-binding Rossmann-fold domains"/>
    <property type="match status" value="1"/>
</dbReference>
<gene>
    <name evidence="2" type="ORF">Pan189_25830</name>
</gene>
<dbReference type="SMART" id="SM00881">
    <property type="entry name" value="CoA_binding"/>
    <property type="match status" value="1"/>
</dbReference>
<protein>
    <recommendedName>
        <fullName evidence="1">CoA-binding domain-containing protein</fullName>
    </recommendedName>
</protein>